<keyword evidence="3" id="KW-0540">Nuclease</keyword>
<dbReference type="InterPro" id="IPR003156">
    <property type="entry name" value="DHHA1_dom"/>
</dbReference>
<evidence type="ECO:0000256" key="6">
    <source>
        <dbReference type="SAM" id="Coils"/>
    </source>
</evidence>
<dbReference type="GO" id="GO:0006281">
    <property type="term" value="P:DNA repair"/>
    <property type="evidence" value="ECO:0007669"/>
    <property type="project" value="InterPro"/>
</dbReference>
<dbReference type="Pfam" id="PF17768">
    <property type="entry name" value="RecJ_OB"/>
    <property type="match status" value="1"/>
</dbReference>
<proteinExistence type="inferred from homology"/>
<dbReference type="Pfam" id="PF02272">
    <property type="entry name" value="DHHA1"/>
    <property type="match status" value="1"/>
</dbReference>
<keyword evidence="4" id="KW-0378">Hydrolase</keyword>
<keyword evidence="6" id="KW-0175">Coiled coil</keyword>
<dbReference type="STRING" id="698738.OLEAN_C25590"/>
<reference evidence="10 11" key="1">
    <citation type="journal article" date="2013" name="Nat. Commun.">
        <title>Genome sequence and functional genomic analysis of the oil-degrading bacterium Oleispira antarctica.</title>
        <authorList>
            <person name="Kube M."/>
            <person name="Chernikova T.N."/>
            <person name="Al-Ramahi Y."/>
            <person name="Beloqui A."/>
            <person name="Lopez-Cortez N."/>
            <person name="Guazzaroni M.E."/>
            <person name="Heipieper H.J."/>
            <person name="Klages S."/>
            <person name="Kotsyurbenko O.R."/>
            <person name="Langer I."/>
            <person name="Nechitaylo T.Y."/>
            <person name="Lunsdorf H."/>
            <person name="Fernandez M."/>
            <person name="Juarez S."/>
            <person name="Ciordia S."/>
            <person name="Singer A."/>
            <person name="Kagan O."/>
            <person name="Egorova O."/>
            <person name="Petit P.A."/>
            <person name="Stogios P."/>
            <person name="Kim Y."/>
            <person name="Tchigvintsev A."/>
            <person name="Flick R."/>
            <person name="Denaro R."/>
            <person name="Genovese M."/>
            <person name="Albar J.P."/>
            <person name="Reva O.N."/>
            <person name="Martinez-Gomariz M."/>
            <person name="Tran H."/>
            <person name="Ferrer M."/>
            <person name="Savchenko A."/>
            <person name="Yakunin A.F."/>
            <person name="Yakimov M.M."/>
            <person name="Golyshina O.V."/>
            <person name="Reinhardt R."/>
            <person name="Golyshin P.N."/>
        </authorList>
    </citation>
    <scope>NUCLEOTIDE SEQUENCE [LARGE SCALE GENOMIC DNA]</scope>
</reference>
<dbReference type="InterPro" id="IPR051673">
    <property type="entry name" value="SSDNA_exonuclease_RecJ"/>
</dbReference>
<feature type="domain" description="DDH" evidence="7">
    <location>
        <begin position="71"/>
        <end position="228"/>
    </location>
</feature>
<comment type="similarity">
    <text evidence="1">Belongs to the RecJ family.</text>
</comment>
<dbReference type="FunFam" id="3.90.1640.30:FF:000001">
    <property type="entry name" value="Single-stranded-DNA-specific exonuclease RecJ"/>
    <property type="match status" value="1"/>
</dbReference>
<evidence type="ECO:0000259" key="7">
    <source>
        <dbReference type="Pfam" id="PF01368"/>
    </source>
</evidence>
<sequence>MSVKIERHALAPAALSLANTHPILSSIYQARGIQSYEELQYELKGLLPFHRLYDIDNAAMIIADAIEQQERILIVGDFDADGATSTALAIRALRQFGAHEACYLVPNRFEYGYGLTPEIVEVALHMQPQLLITVDNGISSLAGVKAAKDAGIKVVVTDHHLAADELPNADAIVNPNQPACEFESKAACGCAVIFYVMTAVRIELRNRGWFVNRTEPNMAQFLDLLALASVADVVPLDKNNRILIDQGLKRIRAGKGIAGINALLKIAGKSAHNLVASDLGFAIGPRLNAAGRLDDMATGIECLLTDNDALAFQYAEELNSLNEERKNIERGMQQQAMTWLQSQRLAQFDHEAEHKHLPWGLCLHDPDWHQGVIGILASRIKDKVHRPVIAFANAELAAGLNTQEQLEQQEIKGSARSIPGLHIRDALYLIAKRRPEILTKFGGHAMAAGLSIKLKHYAEFQREFDQICHELMTEDQLDQIILSDGELKPDDFNLNLAGMIKYAGPWGQQFPEPIFDGQFMIINQKIVGSNHLKLTLGIPGTQHCIDGIAFNIDLDEWTDESCQKITCAYQLDINEFRGMQSVQLMIRHIIKNDE</sequence>
<gene>
    <name evidence="10" type="primary">recJ</name>
    <name evidence="10" type="ORF">OLEAN_C25590</name>
</gene>
<evidence type="ECO:0000313" key="11">
    <source>
        <dbReference type="Proteomes" id="UP000032749"/>
    </source>
</evidence>
<feature type="coiled-coil region" evidence="6">
    <location>
        <begin position="311"/>
        <end position="338"/>
    </location>
</feature>
<dbReference type="Gene3D" id="3.10.310.30">
    <property type="match status" value="1"/>
</dbReference>
<dbReference type="GO" id="GO:0008409">
    <property type="term" value="F:5'-3' exonuclease activity"/>
    <property type="evidence" value="ECO:0007669"/>
    <property type="project" value="InterPro"/>
</dbReference>
<dbReference type="KEGG" id="oai:OLEAN_C25590"/>
<evidence type="ECO:0000259" key="9">
    <source>
        <dbReference type="Pfam" id="PF17768"/>
    </source>
</evidence>
<dbReference type="InterPro" id="IPR041122">
    <property type="entry name" value="RecJ_OB"/>
</dbReference>
<dbReference type="Gene3D" id="3.90.1640.30">
    <property type="match status" value="1"/>
</dbReference>
<dbReference type="InterPro" id="IPR038763">
    <property type="entry name" value="DHH_sf"/>
</dbReference>
<organism evidence="10 11">
    <name type="scientific">Oleispira antarctica RB-8</name>
    <dbReference type="NCBI Taxonomy" id="698738"/>
    <lineage>
        <taxon>Bacteria</taxon>
        <taxon>Pseudomonadati</taxon>
        <taxon>Pseudomonadota</taxon>
        <taxon>Gammaproteobacteria</taxon>
        <taxon>Oceanospirillales</taxon>
        <taxon>Oceanospirillaceae</taxon>
        <taxon>Oleispira</taxon>
    </lineage>
</organism>
<dbReference type="PATRIC" id="fig|698738.3.peg.2654"/>
<feature type="domain" description="DHHA1" evidence="8">
    <location>
        <begin position="365"/>
        <end position="469"/>
    </location>
</feature>
<accession>R4YPB7</accession>
<dbReference type="GO" id="GO:0003676">
    <property type="term" value="F:nucleic acid binding"/>
    <property type="evidence" value="ECO:0007669"/>
    <property type="project" value="InterPro"/>
</dbReference>
<dbReference type="Proteomes" id="UP000032749">
    <property type="component" value="Chromosome"/>
</dbReference>
<evidence type="ECO:0000256" key="5">
    <source>
        <dbReference type="ARBA" id="ARBA00022839"/>
    </source>
</evidence>
<evidence type="ECO:0000256" key="2">
    <source>
        <dbReference type="ARBA" id="ARBA00019841"/>
    </source>
</evidence>
<dbReference type="InterPro" id="IPR001667">
    <property type="entry name" value="DDH_dom"/>
</dbReference>
<dbReference type="GO" id="GO:0006310">
    <property type="term" value="P:DNA recombination"/>
    <property type="evidence" value="ECO:0007669"/>
    <property type="project" value="InterPro"/>
</dbReference>
<dbReference type="Pfam" id="PF01368">
    <property type="entry name" value="DHH"/>
    <property type="match status" value="1"/>
</dbReference>
<evidence type="ECO:0000313" key="10">
    <source>
        <dbReference type="EMBL" id="CCK76735.1"/>
    </source>
</evidence>
<evidence type="ECO:0000256" key="4">
    <source>
        <dbReference type="ARBA" id="ARBA00022801"/>
    </source>
</evidence>
<keyword evidence="5 10" id="KW-0269">Exonuclease</keyword>
<dbReference type="HOGENOM" id="CLU_009736_5_1_6"/>
<dbReference type="OrthoDB" id="9809852at2"/>
<evidence type="ECO:0000259" key="8">
    <source>
        <dbReference type="Pfam" id="PF02272"/>
    </source>
</evidence>
<dbReference type="PANTHER" id="PTHR30255:SF2">
    <property type="entry name" value="SINGLE-STRANDED-DNA-SPECIFIC EXONUCLEASE RECJ"/>
    <property type="match status" value="1"/>
</dbReference>
<protein>
    <recommendedName>
        <fullName evidence="2">Single-stranded-DNA-specific exonuclease RecJ</fullName>
    </recommendedName>
</protein>
<dbReference type="InterPro" id="IPR004610">
    <property type="entry name" value="RecJ"/>
</dbReference>
<dbReference type="SUPFAM" id="SSF64182">
    <property type="entry name" value="DHH phosphoesterases"/>
    <property type="match status" value="1"/>
</dbReference>
<feature type="domain" description="RecJ OB" evidence="9">
    <location>
        <begin position="484"/>
        <end position="588"/>
    </location>
</feature>
<dbReference type="EMBL" id="FO203512">
    <property type="protein sequence ID" value="CCK76735.1"/>
    <property type="molecule type" value="Genomic_DNA"/>
</dbReference>
<evidence type="ECO:0000256" key="1">
    <source>
        <dbReference type="ARBA" id="ARBA00005915"/>
    </source>
</evidence>
<dbReference type="PANTHER" id="PTHR30255">
    <property type="entry name" value="SINGLE-STRANDED-DNA-SPECIFIC EXONUCLEASE RECJ"/>
    <property type="match status" value="1"/>
</dbReference>
<evidence type="ECO:0000256" key="3">
    <source>
        <dbReference type="ARBA" id="ARBA00022722"/>
    </source>
</evidence>
<keyword evidence="11" id="KW-1185">Reference proteome</keyword>
<dbReference type="AlphaFoldDB" id="R4YPB7"/>
<name>R4YPB7_OLEAN</name>
<dbReference type="NCBIfam" id="TIGR00644">
    <property type="entry name" value="recJ"/>
    <property type="match status" value="1"/>
</dbReference>